<name>A0A914I6M4_GLORO</name>
<organism evidence="2 3">
    <name type="scientific">Globodera rostochiensis</name>
    <name type="common">Golden nematode worm</name>
    <name type="synonym">Heterodera rostochiensis</name>
    <dbReference type="NCBI Taxonomy" id="31243"/>
    <lineage>
        <taxon>Eukaryota</taxon>
        <taxon>Metazoa</taxon>
        <taxon>Ecdysozoa</taxon>
        <taxon>Nematoda</taxon>
        <taxon>Chromadorea</taxon>
        <taxon>Rhabditida</taxon>
        <taxon>Tylenchina</taxon>
        <taxon>Tylenchomorpha</taxon>
        <taxon>Tylenchoidea</taxon>
        <taxon>Heteroderidae</taxon>
        <taxon>Heteroderinae</taxon>
        <taxon>Globodera</taxon>
    </lineage>
</organism>
<protein>
    <submittedName>
        <fullName evidence="3">Uncharacterized protein</fullName>
    </submittedName>
</protein>
<feature type="region of interest" description="Disordered" evidence="1">
    <location>
        <begin position="19"/>
        <end position="77"/>
    </location>
</feature>
<dbReference type="Proteomes" id="UP000887572">
    <property type="component" value="Unplaced"/>
</dbReference>
<accession>A0A914I6M4</accession>
<keyword evidence="2" id="KW-1185">Reference proteome</keyword>
<proteinExistence type="predicted"/>
<reference evidence="3" key="1">
    <citation type="submission" date="2022-11" db="UniProtKB">
        <authorList>
            <consortium name="WormBaseParasite"/>
        </authorList>
    </citation>
    <scope>IDENTIFICATION</scope>
</reference>
<feature type="compositionally biased region" description="Low complexity" evidence="1">
    <location>
        <begin position="23"/>
        <end position="32"/>
    </location>
</feature>
<feature type="region of interest" description="Disordered" evidence="1">
    <location>
        <begin position="434"/>
        <end position="480"/>
    </location>
</feature>
<feature type="region of interest" description="Disordered" evidence="1">
    <location>
        <begin position="156"/>
        <end position="182"/>
    </location>
</feature>
<evidence type="ECO:0000313" key="3">
    <source>
        <dbReference type="WBParaSite" id="Gr19_v10_g7985.t1"/>
    </source>
</evidence>
<evidence type="ECO:0000313" key="2">
    <source>
        <dbReference type="Proteomes" id="UP000887572"/>
    </source>
</evidence>
<evidence type="ECO:0000256" key="1">
    <source>
        <dbReference type="SAM" id="MobiDB-lite"/>
    </source>
</evidence>
<feature type="region of interest" description="Disordered" evidence="1">
    <location>
        <begin position="781"/>
        <end position="803"/>
    </location>
</feature>
<feature type="compositionally biased region" description="Polar residues" evidence="1">
    <location>
        <begin position="51"/>
        <end position="68"/>
    </location>
</feature>
<dbReference type="WBParaSite" id="Gr19_v10_g7985.t1">
    <property type="protein sequence ID" value="Gr19_v10_g7985.t1"/>
    <property type="gene ID" value="Gr19_v10_g7985"/>
</dbReference>
<feature type="compositionally biased region" description="Polar residues" evidence="1">
    <location>
        <begin position="158"/>
        <end position="169"/>
    </location>
</feature>
<dbReference type="AlphaFoldDB" id="A0A914I6M4"/>
<sequence>MDTVIQNQMDTVIHSLRQRFRQTRSSSRSSSRLQHDDDGLEAFTPDLMPPVSSSNSQAPTPLPTTSTGLWRRGSSVKSRNSLKSFKRKIFGGTAKNRTDEGTLDKMIPTIPSEENIVWTAPSSPQIGALNSANIPRRRNSARLRELQRLLRAYHEQRNGWTSTPSSPQAQRRPFPMAEPPPTRHTFDMPVAKLSYSRNELGPERPLVLESRPSDNVHHLGPNVLRRMNLSELELALLNGANPSCPSSLLTTSSSSISPPQPFATAPNSPPLLPVQYHDSTVALTTIKKQPLPSISDQSTTIIEDRQAYQYSQELQHQVVSSSKELRYHGGTTVVSTTHFPTTTPLQQVAFSEKDQTQPSVVHLPLISPSPYEQIHSYMPPPAFMPTPSVQISNQIMLDQVFRSKVVEIPMEKSKQKKKKRRNKVEEMPKMLVMSNQFSEVRTRNTNNADPQAVASNGSSPKLNRPTQIQNAKQSSKGGSTNILSMGIHQLVQRHRQPGQKKVELQNVEPLLKSAKSEPRLAAKASRREHWLLMSRPELPGSTFLSPTPSFAAVEHLDRLRERITETKYVTAVFESRGGLGPVLSDVQAELEHWLGDSSSLLAIACEVHWSVPERFRSRQLEIELKQCLHAVLRINNRRILSLNDSNEEVAVSPTESPIGLRRPRHRSYSTHSLNRPLGRPFPIALARSKTEESCIRDAELDAFQGIYRRYYPALLPLQDPATVKAHQDYWTLESLTDVQKAPLIPDPARFLYQPEQPSQLVRKSLVAVNMAVLRMVGDERDYDAEEARGTGGHAKPGLKESDL</sequence>